<comment type="caution">
    <text evidence="1">The sequence shown here is derived from an EMBL/GenBank/DDBJ whole genome shotgun (WGS) entry which is preliminary data.</text>
</comment>
<name>A0ACB7ZAI2_9ERIC</name>
<evidence type="ECO:0000313" key="2">
    <source>
        <dbReference type="Proteomes" id="UP000828048"/>
    </source>
</evidence>
<sequence length="717" mass="81105">MKKDIRKQQLYAMAPVLMRLGILGLSGALFGGNLRLNILMSMLIQCLLVFFASERKRRSKGCLLMLISTVHSLKDWLAAYTIGLISANQGSSAHCATPAVGHLLAFWAPFVLLHLGGPDDSTSLSTRTDDRWLEKVIRLGSNVMLISLICIRALPNNPLYLATLAVFVAGTLKYAERVGSLYLASSESWKGSVAIRLTPDVGPDYEKLSMAQLAIREANLPIEVKSEQLPTKKFKPYFPMPRDMELDFDTDNSELDGRSLLLFANLFYINFRGFFIDGLTYSHEQRLFTRNFFLKRSSRDAFKLAEIELSFLYDDLHTKTTIIRIPALRFVTTTLVAAASYVFYLYDKRGLWKIDIGISYALLFGALGVEIVSLLMLLFSGRNVIALKYYSFIMKPFAIVARRKWSESFNKCNLICYCLFCRTPSIKILRETILHTGIVRIAFTSATVSKSLKDKIFTELCKRSELALDIETATKICSQRGDWVLIQRSCYPLLKWSLGEIEYGHSLLLWHIATDLLYSNCAHCRSNASCSDHCHSNASCSDHCHSNPSCSDRQFSKEISEYLLYLLLAKPKLIAPVAGHKWVKTFWDTSLEAKKLCNKSSIKKHEQACQVILSMESNITPVLLEGEASASVLFDASILAKQLLEFKEDKRWSLMSEVWMELLTYAAIHCKGIVHAKQPSQGGELLTFVWLLMNHLGLGKQFRKERARTGYRVVVRK</sequence>
<dbReference type="Proteomes" id="UP000828048">
    <property type="component" value="Chromosome 12"/>
</dbReference>
<evidence type="ECO:0000313" key="1">
    <source>
        <dbReference type="EMBL" id="KAH7862612.1"/>
    </source>
</evidence>
<organism evidence="1 2">
    <name type="scientific">Vaccinium darrowii</name>
    <dbReference type="NCBI Taxonomy" id="229202"/>
    <lineage>
        <taxon>Eukaryota</taxon>
        <taxon>Viridiplantae</taxon>
        <taxon>Streptophyta</taxon>
        <taxon>Embryophyta</taxon>
        <taxon>Tracheophyta</taxon>
        <taxon>Spermatophyta</taxon>
        <taxon>Magnoliopsida</taxon>
        <taxon>eudicotyledons</taxon>
        <taxon>Gunneridae</taxon>
        <taxon>Pentapetalae</taxon>
        <taxon>asterids</taxon>
        <taxon>Ericales</taxon>
        <taxon>Ericaceae</taxon>
        <taxon>Vaccinioideae</taxon>
        <taxon>Vaccinieae</taxon>
        <taxon>Vaccinium</taxon>
    </lineage>
</organism>
<protein>
    <submittedName>
        <fullName evidence="1">Uncharacterized protein</fullName>
    </submittedName>
</protein>
<dbReference type="EMBL" id="CM037162">
    <property type="protein sequence ID" value="KAH7862612.1"/>
    <property type="molecule type" value="Genomic_DNA"/>
</dbReference>
<keyword evidence="2" id="KW-1185">Reference proteome</keyword>
<accession>A0ACB7ZAI2</accession>
<gene>
    <name evidence="1" type="ORF">Vadar_007222</name>
</gene>
<reference evidence="1 2" key="1">
    <citation type="journal article" date="2021" name="Hortic Res">
        <title>High-quality reference genome and annotation aids understanding of berry development for evergreen blueberry (Vaccinium darrowii).</title>
        <authorList>
            <person name="Yu J."/>
            <person name="Hulse-Kemp A.M."/>
            <person name="Babiker E."/>
            <person name="Staton M."/>
        </authorList>
    </citation>
    <scope>NUCLEOTIDE SEQUENCE [LARGE SCALE GENOMIC DNA]</scope>
    <source>
        <strain evidence="2">cv. NJ 8807/NJ 8810</strain>
        <tissue evidence="1">Young leaf</tissue>
    </source>
</reference>
<proteinExistence type="predicted"/>